<keyword evidence="3" id="KW-1185">Reference proteome</keyword>
<reference evidence="2 3" key="1">
    <citation type="submission" date="2017-09" db="EMBL/GenBank/DDBJ databases">
        <title>Comparative genomics of rhizobia isolated from Phaseolus vulgaris in China.</title>
        <authorList>
            <person name="Tong W."/>
        </authorList>
    </citation>
    <scope>NUCLEOTIDE SEQUENCE [LARGE SCALE GENOMIC DNA]</scope>
    <source>
        <strain evidence="2 3">C5</strain>
    </source>
</reference>
<name>A0A2A6JFD7_9HYPH</name>
<evidence type="ECO:0000313" key="3">
    <source>
        <dbReference type="Proteomes" id="UP000220768"/>
    </source>
</evidence>
<evidence type="ECO:0000256" key="1">
    <source>
        <dbReference type="SAM" id="MobiDB-lite"/>
    </source>
</evidence>
<organism evidence="2 3">
    <name type="scientific">Rhizobium chutanense</name>
    <dbReference type="NCBI Taxonomy" id="2035448"/>
    <lineage>
        <taxon>Bacteria</taxon>
        <taxon>Pseudomonadati</taxon>
        <taxon>Pseudomonadota</taxon>
        <taxon>Alphaproteobacteria</taxon>
        <taxon>Hyphomicrobiales</taxon>
        <taxon>Rhizobiaceae</taxon>
        <taxon>Rhizobium/Agrobacterium group</taxon>
        <taxon>Rhizobium</taxon>
    </lineage>
</organism>
<comment type="caution">
    <text evidence="2">The sequence shown here is derived from an EMBL/GenBank/DDBJ whole genome shotgun (WGS) entry which is preliminary data.</text>
</comment>
<accession>A0A2A6JFD7</accession>
<proteinExistence type="predicted"/>
<protein>
    <submittedName>
        <fullName evidence="2">Uncharacterized protein</fullName>
    </submittedName>
</protein>
<dbReference type="Proteomes" id="UP000220768">
    <property type="component" value="Unassembled WGS sequence"/>
</dbReference>
<feature type="compositionally biased region" description="Basic and acidic residues" evidence="1">
    <location>
        <begin position="19"/>
        <end position="30"/>
    </location>
</feature>
<evidence type="ECO:0000313" key="2">
    <source>
        <dbReference type="EMBL" id="PDT04632.1"/>
    </source>
</evidence>
<gene>
    <name evidence="2" type="ORF">CO666_07735</name>
</gene>
<feature type="region of interest" description="Disordered" evidence="1">
    <location>
        <begin position="13"/>
        <end position="32"/>
    </location>
</feature>
<dbReference type="EMBL" id="NWSV01000004">
    <property type="protein sequence ID" value="PDT04632.1"/>
    <property type="molecule type" value="Genomic_DNA"/>
</dbReference>
<sequence length="85" mass="9918">MISAEATEEYIIKSRSPSMKKDKEMNHDNDNIVSNISRGATISKQLRHLWRRFVDNCIAALDEDRSPKPVRVIVKPMDRNRPIQR</sequence>
<dbReference type="AlphaFoldDB" id="A0A2A6JFD7"/>